<dbReference type="AlphaFoldDB" id="A0AAV2H407"/>
<dbReference type="Proteomes" id="UP001497497">
    <property type="component" value="Unassembled WGS sequence"/>
</dbReference>
<proteinExistence type="predicted"/>
<dbReference type="PANTHER" id="PTHR13284">
    <property type="entry name" value="GH01354P"/>
    <property type="match status" value="1"/>
</dbReference>
<feature type="compositionally biased region" description="Basic and acidic residues" evidence="1">
    <location>
        <begin position="303"/>
        <end position="314"/>
    </location>
</feature>
<dbReference type="FunFam" id="3.30.1330.30:FF:000004">
    <property type="entry name" value="selenocysteine insertion sequence-binding protein 2"/>
    <property type="match status" value="1"/>
</dbReference>
<accession>A0AAV2H407</accession>
<comment type="caution">
    <text evidence="3">The sequence shown here is derived from an EMBL/GenBank/DDBJ whole genome shotgun (WGS) entry which is preliminary data.</text>
</comment>
<feature type="compositionally biased region" description="Acidic residues" evidence="1">
    <location>
        <begin position="257"/>
        <end position="269"/>
    </location>
</feature>
<feature type="region of interest" description="Disordered" evidence="1">
    <location>
        <begin position="436"/>
        <end position="480"/>
    </location>
</feature>
<dbReference type="InterPro" id="IPR004038">
    <property type="entry name" value="Ribosomal_eL8/eL30/eS12/Gad45"/>
</dbReference>
<feature type="compositionally biased region" description="Gly residues" evidence="1">
    <location>
        <begin position="228"/>
        <end position="255"/>
    </location>
</feature>
<dbReference type="GO" id="GO:1990904">
    <property type="term" value="C:ribonucleoprotein complex"/>
    <property type="evidence" value="ECO:0007669"/>
    <property type="project" value="TreeGrafter"/>
</dbReference>
<dbReference type="GO" id="GO:0035368">
    <property type="term" value="F:selenocysteine insertion sequence binding"/>
    <property type="evidence" value="ECO:0007669"/>
    <property type="project" value="InterPro"/>
</dbReference>
<dbReference type="GO" id="GO:0043021">
    <property type="term" value="F:ribonucleoprotein complex binding"/>
    <property type="evidence" value="ECO:0007669"/>
    <property type="project" value="TreeGrafter"/>
</dbReference>
<dbReference type="GO" id="GO:0003730">
    <property type="term" value="F:mRNA 3'-UTR binding"/>
    <property type="evidence" value="ECO:0007669"/>
    <property type="project" value="TreeGrafter"/>
</dbReference>
<feature type="compositionally biased region" description="Polar residues" evidence="1">
    <location>
        <begin position="320"/>
        <end position="342"/>
    </location>
</feature>
<sequence length="504" mass="54415">MQILDNEIDQCCTSLLQDLVRFQDMMYHKDPVKAKTKRRIVLGLREVTKHLKLKKIKCVVISPNLEKIQSKGGLDEALNNILNMCQEQTVPFVFALGRRALGRACAKLVPVSVVGIFNYEGCESKYHSLISLTAAARAAYDEMVLAVEKEVAEYPTMASQTSSIGGVPGLFAAHMGHSRTPSGCSAISFTSSILSEPISENFPHAEPEVDSKGYEIVRDAAGNVVHPSGGGSRLGGAGSVHLSGGGPTLKAGGAGNDFDDGNEADIEDFGETRRKKRGGRNLNSVRFGDMGGVESDVDGGALGKEDLDRHRIEGQENGGVDSNDSAGQLSRNVSESTLTNEDLGNRRGKHKLGDSFDEVGQFEEESDDGEQGSKWSSVGHIDSIHSDTYNLGHEILSQHTVLPQDQRSRGQGQSVRLSQLSPSSLSAVCGSEARRVGMGAHHGDGEDDEDDDDVGVDDYVDGDEDGGREDDEVEEEAAKPHHRIIDKERIKNWLESQTNITTED</sequence>
<dbReference type="EMBL" id="CAXITT010000027">
    <property type="protein sequence ID" value="CAL1528148.1"/>
    <property type="molecule type" value="Genomic_DNA"/>
</dbReference>
<evidence type="ECO:0000313" key="3">
    <source>
        <dbReference type="EMBL" id="CAL1528148.1"/>
    </source>
</evidence>
<dbReference type="PANTHER" id="PTHR13284:SF4">
    <property type="entry name" value="C2H2-TYPE DOMAIN-CONTAINING PROTEIN"/>
    <property type="match status" value="1"/>
</dbReference>
<evidence type="ECO:0000256" key="1">
    <source>
        <dbReference type="SAM" id="MobiDB-lite"/>
    </source>
</evidence>
<name>A0AAV2H407_LYMST</name>
<dbReference type="Gene3D" id="3.30.1330.30">
    <property type="match status" value="1"/>
</dbReference>
<dbReference type="InterPro" id="IPR040051">
    <property type="entry name" value="SECISBP2"/>
</dbReference>
<protein>
    <recommendedName>
        <fullName evidence="2">Ribosomal protein eL8/eL30/eS12/Gadd45 domain-containing protein</fullName>
    </recommendedName>
</protein>
<feature type="region of interest" description="Disordered" evidence="1">
    <location>
        <begin position="227"/>
        <end position="354"/>
    </location>
</feature>
<feature type="region of interest" description="Disordered" evidence="1">
    <location>
        <begin position="403"/>
        <end position="423"/>
    </location>
</feature>
<reference evidence="3 4" key="1">
    <citation type="submission" date="2024-04" db="EMBL/GenBank/DDBJ databases">
        <authorList>
            <consortium name="Genoscope - CEA"/>
            <person name="William W."/>
        </authorList>
    </citation>
    <scope>NUCLEOTIDE SEQUENCE [LARGE SCALE GENOMIC DNA]</scope>
</reference>
<dbReference type="Pfam" id="PF01248">
    <property type="entry name" value="Ribosomal_L7Ae"/>
    <property type="match status" value="1"/>
</dbReference>
<keyword evidence="4" id="KW-1185">Reference proteome</keyword>
<dbReference type="SUPFAM" id="SSF55315">
    <property type="entry name" value="L30e-like"/>
    <property type="match status" value="1"/>
</dbReference>
<feature type="compositionally biased region" description="Acidic residues" evidence="1">
    <location>
        <begin position="445"/>
        <end position="475"/>
    </location>
</feature>
<organism evidence="3 4">
    <name type="scientific">Lymnaea stagnalis</name>
    <name type="common">Great pond snail</name>
    <name type="synonym">Helix stagnalis</name>
    <dbReference type="NCBI Taxonomy" id="6523"/>
    <lineage>
        <taxon>Eukaryota</taxon>
        <taxon>Metazoa</taxon>
        <taxon>Spiralia</taxon>
        <taxon>Lophotrochozoa</taxon>
        <taxon>Mollusca</taxon>
        <taxon>Gastropoda</taxon>
        <taxon>Heterobranchia</taxon>
        <taxon>Euthyneura</taxon>
        <taxon>Panpulmonata</taxon>
        <taxon>Hygrophila</taxon>
        <taxon>Lymnaeoidea</taxon>
        <taxon>Lymnaeidae</taxon>
        <taxon>Lymnaea</taxon>
    </lineage>
</organism>
<gene>
    <name evidence="3" type="ORF">GSLYS_00002318001</name>
</gene>
<dbReference type="InterPro" id="IPR029064">
    <property type="entry name" value="Ribosomal_eL30-like_sf"/>
</dbReference>
<evidence type="ECO:0000259" key="2">
    <source>
        <dbReference type="Pfam" id="PF01248"/>
    </source>
</evidence>
<dbReference type="GO" id="GO:0005739">
    <property type="term" value="C:mitochondrion"/>
    <property type="evidence" value="ECO:0007669"/>
    <property type="project" value="TreeGrafter"/>
</dbReference>
<dbReference type="GO" id="GO:0001514">
    <property type="term" value="P:selenocysteine incorporation"/>
    <property type="evidence" value="ECO:0007669"/>
    <property type="project" value="UniProtKB-ARBA"/>
</dbReference>
<feature type="domain" description="Ribosomal protein eL8/eL30/eS12/Gadd45" evidence="2">
    <location>
        <begin position="31"/>
        <end position="120"/>
    </location>
</feature>
<evidence type="ECO:0000313" key="4">
    <source>
        <dbReference type="Proteomes" id="UP001497497"/>
    </source>
</evidence>